<evidence type="ECO:0000256" key="1">
    <source>
        <dbReference type="SAM" id="SignalP"/>
    </source>
</evidence>
<dbReference type="Gene3D" id="3.20.20.80">
    <property type="entry name" value="Glycosidases"/>
    <property type="match status" value="1"/>
</dbReference>
<dbReference type="InterPro" id="IPR045053">
    <property type="entry name" value="MAN-like"/>
</dbReference>
<protein>
    <submittedName>
        <fullName evidence="2">Mannan endo-1,4-beta-mannosidase 9</fullName>
    </submittedName>
</protein>
<dbReference type="STRING" id="1088818.A0A2I0A015"/>
<dbReference type="GO" id="GO:0005576">
    <property type="term" value="C:extracellular region"/>
    <property type="evidence" value="ECO:0007669"/>
    <property type="project" value="UniProtKB-SubCell"/>
</dbReference>
<evidence type="ECO:0000313" key="3">
    <source>
        <dbReference type="Proteomes" id="UP000236161"/>
    </source>
</evidence>
<dbReference type="PANTHER" id="PTHR31451:SF39">
    <property type="entry name" value="MANNAN ENDO-1,4-BETA-MANNOSIDASE 1"/>
    <property type="match status" value="1"/>
</dbReference>
<dbReference type="OrthoDB" id="680073at2759"/>
<accession>A0A2I0A015</accession>
<dbReference type="GO" id="GO:0016985">
    <property type="term" value="F:mannan endo-1,4-beta-mannosidase activity"/>
    <property type="evidence" value="ECO:0007669"/>
    <property type="project" value="UniProtKB-EC"/>
</dbReference>
<organism evidence="2 3">
    <name type="scientific">Apostasia shenzhenica</name>
    <dbReference type="NCBI Taxonomy" id="1088818"/>
    <lineage>
        <taxon>Eukaryota</taxon>
        <taxon>Viridiplantae</taxon>
        <taxon>Streptophyta</taxon>
        <taxon>Embryophyta</taxon>
        <taxon>Tracheophyta</taxon>
        <taxon>Spermatophyta</taxon>
        <taxon>Magnoliopsida</taxon>
        <taxon>Liliopsida</taxon>
        <taxon>Asparagales</taxon>
        <taxon>Orchidaceae</taxon>
        <taxon>Apostasioideae</taxon>
        <taxon>Apostasia</taxon>
    </lineage>
</organism>
<evidence type="ECO:0000313" key="2">
    <source>
        <dbReference type="EMBL" id="PKA48886.1"/>
    </source>
</evidence>
<dbReference type="EMBL" id="KZ452102">
    <property type="protein sequence ID" value="PKA48886.1"/>
    <property type="molecule type" value="Genomic_DNA"/>
</dbReference>
<feature type="signal peptide" evidence="1">
    <location>
        <begin position="1"/>
        <end position="32"/>
    </location>
</feature>
<dbReference type="PANTHER" id="PTHR31451">
    <property type="match status" value="1"/>
</dbReference>
<proteinExistence type="predicted"/>
<dbReference type="AlphaFoldDB" id="A0A2I0A015"/>
<keyword evidence="1" id="KW-0732">Signal</keyword>
<dbReference type="SUPFAM" id="SSF51445">
    <property type="entry name" value="(Trans)glycosidases"/>
    <property type="match status" value="1"/>
</dbReference>
<keyword evidence="3" id="KW-1185">Reference proteome</keyword>
<sequence length="142" mass="15972">MLITSKGLIKIPTAMILTIFVLSPSPISKTTACDDHRQRESRAVEEEEAQFVKANGTHFVRSDGRPFYLNGFNAYWLMRMASEPPERAKVSLALRQAAFFGTTVVRTWAFSDAGSFPLQYSPGSYNEDMFKVKLLIISFHSS</sequence>
<gene>
    <name evidence="2" type="primary">MAN9</name>
    <name evidence="2" type="ORF">AXF42_Ash016402</name>
</gene>
<dbReference type="Proteomes" id="UP000236161">
    <property type="component" value="Unassembled WGS sequence"/>
</dbReference>
<feature type="chain" id="PRO_5014170713" evidence="1">
    <location>
        <begin position="33"/>
        <end position="142"/>
    </location>
</feature>
<reference evidence="2 3" key="1">
    <citation type="journal article" date="2017" name="Nature">
        <title>The Apostasia genome and the evolution of orchids.</title>
        <authorList>
            <person name="Zhang G.Q."/>
            <person name="Liu K.W."/>
            <person name="Li Z."/>
            <person name="Lohaus R."/>
            <person name="Hsiao Y.Y."/>
            <person name="Niu S.C."/>
            <person name="Wang J.Y."/>
            <person name="Lin Y.C."/>
            <person name="Xu Q."/>
            <person name="Chen L.J."/>
            <person name="Yoshida K."/>
            <person name="Fujiwara S."/>
            <person name="Wang Z.W."/>
            <person name="Zhang Y.Q."/>
            <person name="Mitsuda N."/>
            <person name="Wang M."/>
            <person name="Liu G.H."/>
            <person name="Pecoraro L."/>
            <person name="Huang H.X."/>
            <person name="Xiao X.J."/>
            <person name="Lin M."/>
            <person name="Wu X.Y."/>
            <person name="Wu W.L."/>
            <person name="Chen Y.Y."/>
            <person name="Chang S.B."/>
            <person name="Sakamoto S."/>
            <person name="Ohme-Takagi M."/>
            <person name="Yagi M."/>
            <person name="Zeng S.J."/>
            <person name="Shen C.Y."/>
            <person name="Yeh C.M."/>
            <person name="Luo Y.B."/>
            <person name="Tsai W.C."/>
            <person name="Van de Peer Y."/>
            <person name="Liu Z.J."/>
        </authorList>
    </citation>
    <scope>NUCLEOTIDE SEQUENCE [LARGE SCALE GENOMIC DNA]</scope>
    <source>
        <strain evidence="3">cv. Shenzhen</strain>
        <tissue evidence="2">Stem</tissue>
    </source>
</reference>
<name>A0A2I0A015_9ASPA</name>
<dbReference type="InterPro" id="IPR017853">
    <property type="entry name" value="GH"/>
</dbReference>